<evidence type="ECO:0000256" key="3">
    <source>
        <dbReference type="ARBA" id="ARBA00022475"/>
    </source>
</evidence>
<feature type="transmembrane region" description="Helical" evidence="8">
    <location>
        <begin position="386"/>
        <end position="416"/>
    </location>
</feature>
<dbReference type="PANTHER" id="PTHR12308">
    <property type="entry name" value="ANOCTAMIN"/>
    <property type="match status" value="1"/>
</dbReference>
<dbReference type="Pfam" id="PF16178">
    <property type="entry name" value="Anoct_dimer"/>
    <property type="match status" value="1"/>
</dbReference>
<keyword evidence="6 8" id="KW-0472">Membrane</keyword>
<organism evidence="11 12">
    <name type="scientific">Acanthoscelides obtectus</name>
    <name type="common">Bean weevil</name>
    <name type="synonym">Bruchus obtectus</name>
    <dbReference type="NCBI Taxonomy" id="200917"/>
    <lineage>
        <taxon>Eukaryota</taxon>
        <taxon>Metazoa</taxon>
        <taxon>Ecdysozoa</taxon>
        <taxon>Arthropoda</taxon>
        <taxon>Hexapoda</taxon>
        <taxon>Insecta</taxon>
        <taxon>Pterygota</taxon>
        <taxon>Neoptera</taxon>
        <taxon>Endopterygota</taxon>
        <taxon>Coleoptera</taxon>
        <taxon>Polyphaga</taxon>
        <taxon>Cucujiformia</taxon>
        <taxon>Chrysomeloidea</taxon>
        <taxon>Chrysomelidae</taxon>
        <taxon>Bruchinae</taxon>
        <taxon>Bruchini</taxon>
        <taxon>Acanthoscelides</taxon>
    </lineage>
</organism>
<evidence type="ECO:0000256" key="1">
    <source>
        <dbReference type="ARBA" id="ARBA00004651"/>
    </source>
</evidence>
<gene>
    <name evidence="11" type="ORF">ACAOBT_LOCUS7625</name>
</gene>
<keyword evidence="5 8" id="KW-1133">Transmembrane helix</keyword>
<feature type="domain" description="Anoctamin transmembrane" evidence="9">
    <location>
        <begin position="446"/>
        <end position="735"/>
    </location>
</feature>
<keyword evidence="12" id="KW-1185">Reference proteome</keyword>
<evidence type="ECO:0000259" key="9">
    <source>
        <dbReference type="Pfam" id="PF04547"/>
    </source>
</evidence>
<dbReference type="GO" id="GO:0005254">
    <property type="term" value="F:chloride channel activity"/>
    <property type="evidence" value="ECO:0007669"/>
    <property type="project" value="TreeGrafter"/>
</dbReference>
<evidence type="ECO:0000313" key="11">
    <source>
        <dbReference type="EMBL" id="CAH1967961.1"/>
    </source>
</evidence>
<proteinExistence type="inferred from homology"/>
<evidence type="ECO:0000259" key="10">
    <source>
        <dbReference type="Pfam" id="PF16178"/>
    </source>
</evidence>
<comment type="similarity">
    <text evidence="2 8">Belongs to the anoctamin family.</text>
</comment>
<evidence type="ECO:0000256" key="8">
    <source>
        <dbReference type="RuleBase" id="RU280814"/>
    </source>
</evidence>
<dbReference type="InterPro" id="IPR007632">
    <property type="entry name" value="Anoctamin"/>
</dbReference>
<evidence type="ECO:0000313" key="12">
    <source>
        <dbReference type="Proteomes" id="UP001152888"/>
    </source>
</evidence>
<accession>A0A9P0K874</accession>
<evidence type="ECO:0000256" key="5">
    <source>
        <dbReference type="ARBA" id="ARBA00022989"/>
    </source>
</evidence>
<dbReference type="PANTHER" id="PTHR12308:SF84">
    <property type="entry name" value="ANOCTAMIN"/>
    <property type="match status" value="1"/>
</dbReference>
<dbReference type="AlphaFoldDB" id="A0A9P0K874"/>
<dbReference type="OrthoDB" id="296386at2759"/>
<dbReference type="Proteomes" id="UP001152888">
    <property type="component" value="Unassembled WGS sequence"/>
</dbReference>
<comment type="caution">
    <text evidence="11">The sequence shown here is derived from an EMBL/GenBank/DDBJ whole genome shotgun (WGS) entry which is preliminary data.</text>
</comment>
<dbReference type="InterPro" id="IPR032394">
    <property type="entry name" value="Anoct_dimer"/>
</dbReference>
<reference evidence="11" key="1">
    <citation type="submission" date="2022-03" db="EMBL/GenBank/DDBJ databases">
        <authorList>
            <person name="Sayadi A."/>
        </authorList>
    </citation>
    <scope>NUCLEOTIDE SEQUENCE</scope>
</reference>
<feature type="transmembrane region" description="Helical" evidence="8">
    <location>
        <begin position="555"/>
        <end position="581"/>
    </location>
</feature>
<keyword evidence="3" id="KW-1003">Cell membrane</keyword>
<feature type="transmembrane region" description="Helical" evidence="8">
    <location>
        <begin position="478"/>
        <end position="502"/>
    </location>
</feature>
<feature type="transmembrane region" description="Helical" evidence="8">
    <location>
        <begin position="436"/>
        <end position="458"/>
    </location>
</feature>
<evidence type="ECO:0000256" key="2">
    <source>
        <dbReference type="ARBA" id="ARBA00009671"/>
    </source>
</evidence>
<comment type="caution">
    <text evidence="8">Lacks conserved residue(s) required for the propagation of feature annotation.</text>
</comment>
<comment type="subcellular location">
    <subcellularLocation>
        <location evidence="1">Cell membrane</location>
        <topology evidence="1">Multi-pass membrane protein</topology>
    </subcellularLocation>
    <subcellularLocation>
        <location evidence="8">Membrane</location>
        <topology evidence="8">Multi-pass membrane protein</topology>
    </subcellularLocation>
</comment>
<dbReference type="GO" id="GO:0046983">
    <property type="term" value="F:protein dimerization activity"/>
    <property type="evidence" value="ECO:0007669"/>
    <property type="project" value="InterPro"/>
</dbReference>
<feature type="transmembrane region" description="Helical" evidence="8">
    <location>
        <begin position="602"/>
        <end position="629"/>
    </location>
</feature>
<dbReference type="InterPro" id="IPR049452">
    <property type="entry name" value="Anoctamin_TM"/>
</dbReference>
<dbReference type="EMBL" id="CAKOFQ010006750">
    <property type="protein sequence ID" value="CAH1967961.1"/>
    <property type="molecule type" value="Genomic_DNA"/>
</dbReference>
<dbReference type="Pfam" id="PF04547">
    <property type="entry name" value="Anoctamin"/>
    <property type="match status" value="1"/>
</dbReference>
<feature type="domain" description="Anoctamin dimerisation" evidence="10">
    <location>
        <begin position="29"/>
        <end position="221"/>
    </location>
</feature>
<keyword evidence="4 8" id="KW-0812">Transmembrane</keyword>
<evidence type="ECO:0000256" key="6">
    <source>
        <dbReference type="ARBA" id="ARBA00023136"/>
    </source>
</evidence>
<dbReference type="GO" id="GO:0005886">
    <property type="term" value="C:plasma membrane"/>
    <property type="evidence" value="ECO:0007669"/>
    <property type="project" value="UniProtKB-SubCell"/>
</dbReference>
<sequence>MTMSPSKLNQGQRSEDDTMIEFSDKHEGKTTDFVLVYRKSLLTNVKQEKLEYFIWRLSLAGIIIDAERFSADADLVFVKLHASNDVVFNYADVCDIDLACRNDDYRPDYDTPKGFLATPLTRPKTDNEVYKRAPKSVSMDRPTGITSAEKILIMVELMNRTKFGQRPSEYGIYKLKQEKVFIDAFPVHDGEHKWTETGRLNDRQLLARYWGSTKCWYKCQPHHTIERYFGTEYAFYFAWLGFYIKMLIPAAALGLICFTFGLSTCNYKYFNYRSHEICNSDQIMCPKCHQEGCTFEPLRASCGLSKMCYIFENPTTIALAIATAFWSTCFMEYWQRTETVLALRWNVRDLELDPGTRPQYTEAATTLRYSPITRKMEPFVSTKKMIVGYVVTGSSIFLLCTVILLAVMAVVVYHVATTYFIVSSDISDDFKAFNDTFIALTGAGISAIFIQVFTWGRFYDHPGQMEQWEKEGALRTDVCSASGCIPDLSISLMTIMIIKIAFSHISQYLWPIIRSKYKILFMSVPVTDNLPPHEREYLQTEAEEYFLVNEYMDLVIQYGFIVFFIAAFPLSPAVALLSNVIELRVDAYKITTRFRRPIPKRVTGIGAWFGILQAMTYLGVITNALVIAITSEFVPMSIYKYFNGGSLHGFTNSTLSLFKVSDFIIIPRANPAPEFCYYRGRRYPPGHPKEFHVTDDFWMIVAIRMVAVVGFEHFVMVSKGVLAYAIPDVPKDIAEGLALSEKRNLDLRLKMMDENLQKTAPKGKSEVKISVE</sequence>
<protein>
    <recommendedName>
        <fullName evidence="8">Anoctamin</fullName>
    </recommendedName>
</protein>
<feature type="transmembrane region" description="Helical" evidence="8">
    <location>
        <begin position="233"/>
        <end position="263"/>
    </location>
</feature>
<keyword evidence="7" id="KW-0325">Glycoprotein</keyword>
<evidence type="ECO:0000256" key="7">
    <source>
        <dbReference type="ARBA" id="ARBA00023180"/>
    </source>
</evidence>
<evidence type="ECO:0000256" key="4">
    <source>
        <dbReference type="ARBA" id="ARBA00022692"/>
    </source>
</evidence>
<name>A0A9P0K874_ACAOB</name>